<dbReference type="Pfam" id="PF03602">
    <property type="entry name" value="Cons_hypoth95"/>
    <property type="match status" value="1"/>
</dbReference>
<dbReference type="Gene3D" id="2.60.40.1180">
    <property type="entry name" value="Golgi alpha-mannosidase II"/>
    <property type="match status" value="1"/>
</dbReference>
<dbReference type="KEGG" id="sand:H3309_15185"/>
<dbReference type="AlphaFoldDB" id="A0A7G5IGZ0"/>
<reference evidence="1 2" key="1">
    <citation type="submission" date="2020-07" db="EMBL/GenBank/DDBJ databases">
        <title>Complete genome sequence for Sandaracinobacter sp. M6.</title>
        <authorList>
            <person name="Tang Y."/>
            <person name="Liu Q."/>
            <person name="Guo Z."/>
            <person name="Lei P."/>
            <person name="Huang B."/>
        </authorList>
    </citation>
    <scope>NUCLEOTIDE SEQUENCE [LARGE SCALE GENOMIC DNA]</scope>
    <source>
        <strain evidence="1 2">M6</strain>
    </source>
</reference>
<dbReference type="SUPFAM" id="SSF53335">
    <property type="entry name" value="S-adenosyl-L-methionine-dependent methyltransferases"/>
    <property type="match status" value="1"/>
</dbReference>
<gene>
    <name evidence="1" type="ORF">H3309_15185</name>
</gene>
<dbReference type="EMBL" id="CP059851">
    <property type="protein sequence ID" value="QMW22632.1"/>
    <property type="molecule type" value="Genomic_DNA"/>
</dbReference>
<organism evidence="1 2">
    <name type="scientific">Sandaracinobacteroides saxicola</name>
    <dbReference type="NCBI Taxonomy" id="2759707"/>
    <lineage>
        <taxon>Bacteria</taxon>
        <taxon>Pseudomonadati</taxon>
        <taxon>Pseudomonadota</taxon>
        <taxon>Alphaproteobacteria</taxon>
        <taxon>Sphingomonadales</taxon>
        <taxon>Sphingosinicellaceae</taxon>
        <taxon>Sandaracinobacteroides</taxon>
    </lineage>
</organism>
<dbReference type="GO" id="GO:0032259">
    <property type="term" value="P:methylation"/>
    <property type="evidence" value="ECO:0007669"/>
    <property type="project" value="UniProtKB-KW"/>
</dbReference>
<keyword evidence="2" id="KW-1185">Reference proteome</keyword>
<name>A0A7G5IGZ0_9SPHN</name>
<dbReference type="Proteomes" id="UP000515292">
    <property type="component" value="Chromosome"/>
</dbReference>
<dbReference type="PANTHER" id="PTHR43042">
    <property type="entry name" value="SAM-DEPENDENT METHYLTRANSFERASE"/>
    <property type="match status" value="1"/>
</dbReference>
<dbReference type="CDD" id="cd02440">
    <property type="entry name" value="AdoMet_MTases"/>
    <property type="match status" value="1"/>
</dbReference>
<evidence type="ECO:0000313" key="2">
    <source>
        <dbReference type="Proteomes" id="UP000515292"/>
    </source>
</evidence>
<keyword evidence="1" id="KW-0808">Transferase</keyword>
<dbReference type="Gene3D" id="3.40.50.150">
    <property type="entry name" value="Vaccinia Virus protein VP39"/>
    <property type="match status" value="1"/>
</dbReference>
<proteinExistence type="predicted"/>
<dbReference type="PANTHER" id="PTHR43042:SF2">
    <property type="entry name" value="SAM-DEPENDENT METHYLTRANSFERASE"/>
    <property type="match status" value="1"/>
</dbReference>
<dbReference type="InterPro" id="IPR029063">
    <property type="entry name" value="SAM-dependent_MTases_sf"/>
</dbReference>
<accession>A0A7G5IGZ0</accession>
<evidence type="ECO:0000313" key="1">
    <source>
        <dbReference type="EMBL" id="QMW22632.1"/>
    </source>
</evidence>
<keyword evidence="1" id="KW-0489">Methyltransferase</keyword>
<dbReference type="InterPro" id="IPR013780">
    <property type="entry name" value="Glyco_hydro_b"/>
</dbReference>
<sequence>MSQLKTWVTEPGGDFALLDSGHGRKLERYGRYRFIRPEPQAMWAPAGADWRADGEFIGGSDEEGGGRWHIPGEVPASWVVEAFPGVDIHAACTPFRHLAYFPDMMPHWRMIADTLRPGDEFLNLFGYTGVASLVAAKAGARVTHVDASKKAVEAARANAALNGVESVRWIVEDARKFVAREVRRGRVYAGILLDPPKFGRGPAGETWELTRDLAPLLSDCAALLGAESRFMVLTTYALRLSAHALDALMRQVMGARGEVESGELGVREGARGLVLGTALSAAWRKIA</sequence>
<dbReference type="GO" id="GO:0008168">
    <property type="term" value="F:methyltransferase activity"/>
    <property type="evidence" value="ECO:0007669"/>
    <property type="project" value="UniProtKB-KW"/>
</dbReference>
<dbReference type="RefSeq" id="WP_182295703.1">
    <property type="nucleotide sequence ID" value="NZ_CP059851.1"/>
</dbReference>
<protein>
    <submittedName>
        <fullName evidence="1">Class I SAM-dependent methyltransferase</fullName>
    </submittedName>
</protein>